<organism evidence="3 4">
    <name type="scientific">Parthenolecanium corni</name>
    <dbReference type="NCBI Taxonomy" id="536013"/>
    <lineage>
        <taxon>Eukaryota</taxon>
        <taxon>Metazoa</taxon>
        <taxon>Ecdysozoa</taxon>
        <taxon>Arthropoda</taxon>
        <taxon>Hexapoda</taxon>
        <taxon>Insecta</taxon>
        <taxon>Pterygota</taxon>
        <taxon>Neoptera</taxon>
        <taxon>Paraneoptera</taxon>
        <taxon>Hemiptera</taxon>
        <taxon>Sternorrhyncha</taxon>
        <taxon>Coccoidea</taxon>
        <taxon>Coccidae</taxon>
        <taxon>Parthenolecanium</taxon>
    </lineage>
</organism>
<dbReference type="InterPro" id="IPR029063">
    <property type="entry name" value="SAM-dependent_MTases_sf"/>
</dbReference>
<dbReference type="SUPFAM" id="SSF53335">
    <property type="entry name" value="S-adenosyl-L-methionine-dependent methyltransferases"/>
    <property type="match status" value="1"/>
</dbReference>
<dbReference type="PANTHER" id="PTHR13090">
    <property type="entry name" value="ARGININE-HYDROXYLASE NDUFAF5, MITOCHONDRIAL"/>
    <property type="match status" value="1"/>
</dbReference>
<dbReference type="CDD" id="cd02440">
    <property type="entry name" value="AdoMet_MTases"/>
    <property type="match status" value="1"/>
</dbReference>
<dbReference type="Proteomes" id="UP001367676">
    <property type="component" value="Unassembled WGS sequence"/>
</dbReference>
<dbReference type="GO" id="GO:0032981">
    <property type="term" value="P:mitochondrial respiratory chain complex I assembly"/>
    <property type="evidence" value="ECO:0007669"/>
    <property type="project" value="TreeGrafter"/>
</dbReference>
<protein>
    <recommendedName>
        <fullName evidence="5">Methyltransferase type 11 domain-containing protein</fullName>
    </recommendedName>
</protein>
<comment type="caution">
    <text evidence="3">The sequence shown here is derived from an EMBL/GenBank/DDBJ whole genome shotgun (WGS) entry which is preliminary data.</text>
</comment>
<dbReference type="PANTHER" id="PTHR13090:SF1">
    <property type="entry name" value="ARGININE-HYDROXYLASE NDUFAF5, MITOCHONDRIAL"/>
    <property type="match status" value="1"/>
</dbReference>
<evidence type="ECO:0000256" key="1">
    <source>
        <dbReference type="ARBA" id="ARBA00022603"/>
    </source>
</evidence>
<gene>
    <name evidence="3" type="ORF">V9T40_007344</name>
</gene>
<evidence type="ECO:0008006" key="5">
    <source>
        <dbReference type="Google" id="ProtNLM"/>
    </source>
</evidence>
<dbReference type="GO" id="GO:0008168">
    <property type="term" value="F:methyltransferase activity"/>
    <property type="evidence" value="ECO:0007669"/>
    <property type="project" value="UniProtKB-KW"/>
</dbReference>
<keyword evidence="4" id="KW-1185">Reference proteome</keyword>
<name>A0AAN9TW59_9HEMI</name>
<dbReference type="Gene3D" id="3.40.50.150">
    <property type="entry name" value="Vaccinia Virus protein VP39"/>
    <property type="match status" value="1"/>
</dbReference>
<dbReference type="AlphaFoldDB" id="A0AAN9TW59"/>
<evidence type="ECO:0000313" key="3">
    <source>
        <dbReference type="EMBL" id="KAK7605486.1"/>
    </source>
</evidence>
<reference evidence="3 4" key="1">
    <citation type="submission" date="2024-03" db="EMBL/GenBank/DDBJ databases">
        <title>Adaptation during the transition from Ophiocordyceps entomopathogen to insect associate is accompanied by gene loss and intensified selection.</title>
        <authorList>
            <person name="Ward C.M."/>
            <person name="Onetto C.A."/>
            <person name="Borneman A.R."/>
        </authorList>
    </citation>
    <scope>NUCLEOTIDE SEQUENCE [LARGE SCALE GENOMIC DNA]</scope>
    <source>
        <strain evidence="3">AWRI1</strain>
        <tissue evidence="3">Single Adult Female</tissue>
    </source>
</reference>
<keyword evidence="1" id="KW-0489">Methyltransferase</keyword>
<dbReference type="GO" id="GO:0005739">
    <property type="term" value="C:mitochondrion"/>
    <property type="evidence" value="ECO:0007669"/>
    <property type="project" value="TreeGrafter"/>
</dbReference>
<keyword evidence="2" id="KW-0808">Transferase</keyword>
<accession>A0AAN9TW59</accession>
<dbReference type="EMBL" id="JBBCAQ010000002">
    <property type="protein sequence ID" value="KAK7605486.1"/>
    <property type="molecule type" value="Genomic_DNA"/>
</dbReference>
<proteinExistence type="predicted"/>
<sequence length="310" mass="35306">MNIFDRRAKTWQKERALYHPENELCYYLKDEVGYRLYDNLSDIMRKFSTVVDLSCGRGSFSKNIGPEITDELILCESSEKLLEHCVGPKNGVQVKKMVVDEEKLPFAPNSIDAIVSNLSLHWVNDLPCTFYQIFHALKNDGVFLASIFGGDTLYEMRSSFQLAELERLGGISPHVSPFTRVRDIGNLLNQCGFTLQTIDTDEIIIGYPSLFELMSDLKGMGENNAAIRRCLHLNRDTMLAAAAIYENMYGEEGKIPATFQLINFITWKPDPSQPKPIRRGSAEFSLKDIDKVDEIIKKKGHVDLNEDRRQ</sequence>
<dbReference type="Pfam" id="PF13489">
    <property type="entry name" value="Methyltransf_23"/>
    <property type="match status" value="1"/>
</dbReference>
<dbReference type="InterPro" id="IPR050602">
    <property type="entry name" value="Malonyl-ACP_OMT"/>
</dbReference>
<dbReference type="GO" id="GO:0032259">
    <property type="term" value="P:methylation"/>
    <property type="evidence" value="ECO:0007669"/>
    <property type="project" value="UniProtKB-KW"/>
</dbReference>
<evidence type="ECO:0000313" key="4">
    <source>
        <dbReference type="Proteomes" id="UP001367676"/>
    </source>
</evidence>
<evidence type="ECO:0000256" key="2">
    <source>
        <dbReference type="ARBA" id="ARBA00022679"/>
    </source>
</evidence>